<dbReference type="SUPFAM" id="SSF161098">
    <property type="entry name" value="MetI-like"/>
    <property type="match status" value="1"/>
</dbReference>
<dbReference type="AlphaFoldDB" id="A0A017HTK0"/>
<feature type="transmembrane region" description="Helical" evidence="7">
    <location>
        <begin position="80"/>
        <end position="106"/>
    </location>
</feature>
<feature type="transmembrane region" description="Helical" evidence="7">
    <location>
        <begin position="118"/>
        <end position="140"/>
    </location>
</feature>
<reference evidence="9 10" key="1">
    <citation type="submission" date="2013-02" db="EMBL/GenBank/DDBJ databases">
        <authorList>
            <person name="Fiebig A."/>
            <person name="Goeker M."/>
            <person name="Klenk H.-P.P."/>
        </authorList>
    </citation>
    <scope>NUCLEOTIDE SEQUENCE [LARGE SCALE GENOMIC DNA]</scope>
    <source>
        <strain evidence="9 10">DSM 19309</strain>
    </source>
</reference>
<dbReference type="GO" id="GO:0005886">
    <property type="term" value="C:plasma membrane"/>
    <property type="evidence" value="ECO:0007669"/>
    <property type="project" value="UniProtKB-SubCell"/>
</dbReference>
<feature type="transmembrane region" description="Helical" evidence="7">
    <location>
        <begin position="160"/>
        <end position="179"/>
    </location>
</feature>
<dbReference type="PANTHER" id="PTHR43163">
    <property type="entry name" value="DIPEPTIDE TRANSPORT SYSTEM PERMEASE PROTEIN DPPB-RELATED"/>
    <property type="match status" value="1"/>
</dbReference>
<protein>
    <submittedName>
        <fullName evidence="9">Putative ABC transporter, permease</fullName>
    </submittedName>
</protein>
<dbReference type="Gene3D" id="1.10.3720.10">
    <property type="entry name" value="MetI-like"/>
    <property type="match status" value="1"/>
</dbReference>
<dbReference type="Proteomes" id="UP000019666">
    <property type="component" value="Unassembled WGS sequence"/>
</dbReference>
<evidence type="ECO:0000256" key="1">
    <source>
        <dbReference type="ARBA" id="ARBA00004651"/>
    </source>
</evidence>
<dbReference type="HOGENOM" id="CLU_036879_0_1_5"/>
<dbReference type="STRING" id="442562.Rumeso_00903"/>
<comment type="similarity">
    <text evidence="7">Belongs to the binding-protein-dependent transport system permease family.</text>
</comment>
<evidence type="ECO:0000256" key="4">
    <source>
        <dbReference type="ARBA" id="ARBA00022692"/>
    </source>
</evidence>
<keyword evidence="2 7" id="KW-0813">Transport</keyword>
<feature type="transmembrane region" description="Helical" evidence="7">
    <location>
        <begin position="268"/>
        <end position="289"/>
    </location>
</feature>
<dbReference type="CDD" id="cd06261">
    <property type="entry name" value="TM_PBP2"/>
    <property type="match status" value="1"/>
</dbReference>
<feature type="domain" description="ABC transmembrane type-1" evidence="8">
    <location>
        <begin position="80"/>
        <end position="286"/>
    </location>
</feature>
<comment type="subcellular location">
    <subcellularLocation>
        <location evidence="1 7">Cell membrane</location>
        <topology evidence="1 7">Multi-pass membrane protein</topology>
    </subcellularLocation>
</comment>
<feature type="transmembrane region" description="Helical" evidence="7">
    <location>
        <begin position="217"/>
        <end position="239"/>
    </location>
</feature>
<comment type="caution">
    <text evidence="9">The sequence shown here is derived from an EMBL/GenBank/DDBJ whole genome shotgun (WGS) entry which is preliminary data.</text>
</comment>
<gene>
    <name evidence="9" type="ORF">Rumeso_00903</name>
</gene>
<keyword evidence="5 7" id="KW-1133">Transmembrane helix</keyword>
<evidence type="ECO:0000256" key="7">
    <source>
        <dbReference type="RuleBase" id="RU363032"/>
    </source>
</evidence>
<dbReference type="Pfam" id="PF00528">
    <property type="entry name" value="BPD_transp_1"/>
    <property type="match status" value="1"/>
</dbReference>
<keyword evidence="3" id="KW-1003">Cell membrane</keyword>
<evidence type="ECO:0000259" key="8">
    <source>
        <dbReference type="PROSITE" id="PS50928"/>
    </source>
</evidence>
<evidence type="ECO:0000256" key="6">
    <source>
        <dbReference type="ARBA" id="ARBA00023136"/>
    </source>
</evidence>
<dbReference type="InterPro" id="IPR000515">
    <property type="entry name" value="MetI-like"/>
</dbReference>
<sequence>MAITFAVFALVYLAPGDPVRALLGARASTPETVAAIRDRYNLDDPFVVQYLKWLWQVLHGDLGRSIVGNRKVLNVILERMGLSLVLAGISSLIVLLVGIGLGALAALRRGGWIDRGSVTLGVVGISSPAFVTGIFLLYVFGVVLDWFPVYGAGDGVLDRLWHLTLPALALAFSVMAIVVKITRAAMIEALSKDYVTFARARGLSSRRILFNYVLRNALIPVTTAAGLVVVGLVAGSIYVEATFALPGLGTLTVDAVSKRDIPLIQGTALVFSVFVVVANLVIDVLYTLIDPRIRYGGSKS</sequence>
<dbReference type="PATRIC" id="fig|442562.3.peg.894"/>
<name>A0A017HTK0_9RHOB</name>
<evidence type="ECO:0000256" key="2">
    <source>
        <dbReference type="ARBA" id="ARBA00022448"/>
    </source>
</evidence>
<keyword evidence="4 7" id="KW-0812">Transmembrane</keyword>
<dbReference type="EMBL" id="AOSK01000028">
    <property type="protein sequence ID" value="EYD77478.1"/>
    <property type="molecule type" value="Genomic_DNA"/>
</dbReference>
<dbReference type="InterPro" id="IPR045621">
    <property type="entry name" value="BPD_transp_1_N"/>
</dbReference>
<dbReference type="InterPro" id="IPR035906">
    <property type="entry name" value="MetI-like_sf"/>
</dbReference>
<evidence type="ECO:0000313" key="9">
    <source>
        <dbReference type="EMBL" id="EYD77478.1"/>
    </source>
</evidence>
<proteinExistence type="inferred from homology"/>
<dbReference type="PANTHER" id="PTHR43163:SF6">
    <property type="entry name" value="DIPEPTIDE TRANSPORT SYSTEM PERMEASE PROTEIN DPPB-RELATED"/>
    <property type="match status" value="1"/>
</dbReference>
<dbReference type="PROSITE" id="PS50928">
    <property type="entry name" value="ABC_TM1"/>
    <property type="match status" value="1"/>
</dbReference>
<evidence type="ECO:0000256" key="5">
    <source>
        <dbReference type="ARBA" id="ARBA00022989"/>
    </source>
</evidence>
<dbReference type="GO" id="GO:0055085">
    <property type="term" value="P:transmembrane transport"/>
    <property type="evidence" value="ECO:0007669"/>
    <property type="project" value="InterPro"/>
</dbReference>
<accession>A0A017HTK0</accession>
<organism evidence="9 10">
    <name type="scientific">Rubellimicrobium mesophilum DSM 19309</name>
    <dbReference type="NCBI Taxonomy" id="442562"/>
    <lineage>
        <taxon>Bacteria</taxon>
        <taxon>Pseudomonadati</taxon>
        <taxon>Pseudomonadota</taxon>
        <taxon>Alphaproteobacteria</taxon>
        <taxon>Rhodobacterales</taxon>
        <taxon>Roseobacteraceae</taxon>
        <taxon>Rubellimicrobium</taxon>
    </lineage>
</organism>
<keyword evidence="10" id="KW-1185">Reference proteome</keyword>
<keyword evidence="6 7" id="KW-0472">Membrane</keyword>
<evidence type="ECO:0000256" key="3">
    <source>
        <dbReference type="ARBA" id="ARBA00022475"/>
    </source>
</evidence>
<dbReference type="Pfam" id="PF19300">
    <property type="entry name" value="BPD_transp_1_N"/>
    <property type="match status" value="1"/>
</dbReference>
<evidence type="ECO:0000313" key="10">
    <source>
        <dbReference type="Proteomes" id="UP000019666"/>
    </source>
</evidence>